<dbReference type="AlphaFoldDB" id="A0A8H4J1M7"/>
<reference evidence="1" key="1">
    <citation type="submission" date="2020-04" db="EMBL/GenBank/DDBJ databases">
        <title>Genome Assembly and Annotation of Botryosphaeria dothidea sdau 11-99, a Latent Pathogen of Apple Fruit Ring Rot in China.</title>
        <authorList>
            <person name="Yu C."/>
            <person name="Diao Y."/>
            <person name="Lu Q."/>
            <person name="Zhao J."/>
            <person name="Cui S."/>
            <person name="Peng C."/>
            <person name="He B."/>
            <person name="Liu H."/>
        </authorList>
    </citation>
    <scope>NUCLEOTIDE SEQUENCE [LARGE SCALE GENOMIC DNA]</scope>
    <source>
        <strain evidence="1">Sdau11-99</strain>
    </source>
</reference>
<dbReference type="Proteomes" id="UP000572817">
    <property type="component" value="Unassembled WGS sequence"/>
</dbReference>
<dbReference type="OrthoDB" id="3933142at2759"/>
<protein>
    <submittedName>
        <fullName evidence="1">Zinc finger CCHC-type protein</fullName>
    </submittedName>
</protein>
<proteinExistence type="predicted"/>
<accession>A0A8H4J1M7</accession>
<comment type="caution">
    <text evidence="1">The sequence shown here is derived from an EMBL/GenBank/DDBJ whole genome shotgun (WGS) entry which is preliminary data.</text>
</comment>
<name>A0A8H4J1M7_9PEZI</name>
<sequence>MKRIVTDDTCDHRRSFRYHTIAPLIGSAIDLCDKALGQPTPAELRAAMSSVFQTANDIKRDTSAIKRTTDTINMAAPLHQQNTQYSPMTWARVATLRTATAQTQPNPARSPTEKCRELMISHLRSQPPTHLKERTNRALESRTDPEVNKIKVVAAKQLRSGDIAVYTRNQQEKEVLQENARGWVEAFGGPARIVTQTDGVIVHDVHHRTGKTWY</sequence>
<keyword evidence="2" id="KW-1185">Reference proteome</keyword>
<evidence type="ECO:0000313" key="1">
    <source>
        <dbReference type="EMBL" id="KAF4311327.1"/>
    </source>
</evidence>
<dbReference type="EMBL" id="WWBZ02000010">
    <property type="protein sequence ID" value="KAF4311327.1"/>
    <property type="molecule type" value="Genomic_DNA"/>
</dbReference>
<evidence type="ECO:0000313" key="2">
    <source>
        <dbReference type="Proteomes" id="UP000572817"/>
    </source>
</evidence>
<gene>
    <name evidence="1" type="ORF">GTA08_BOTSDO13111</name>
</gene>
<organism evidence="1 2">
    <name type="scientific">Botryosphaeria dothidea</name>
    <dbReference type="NCBI Taxonomy" id="55169"/>
    <lineage>
        <taxon>Eukaryota</taxon>
        <taxon>Fungi</taxon>
        <taxon>Dikarya</taxon>
        <taxon>Ascomycota</taxon>
        <taxon>Pezizomycotina</taxon>
        <taxon>Dothideomycetes</taxon>
        <taxon>Dothideomycetes incertae sedis</taxon>
        <taxon>Botryosphaeriales</taxon>
        <taxon>Botryosphaeriaceae</taxon>
        <taxon>Botryosphaeria</taxon>
    </lineage>
</organism>